<feature type="region of interest" description="Disordered" evidence="1">
    <location>
        <begin position="157"/>
        <end position="201"/>
    </location>
</feature>
<proteinExistence type="predicted"/>
<evidence type="ECO:0000313" key="3">
    <source>
        <dbReference type="Proteomes" id="UP000700334"/>
    </source>
</evidence>
<evidence type="ECO:0000256" key="1">
    <source>
        <dbReference type="SAM" id="MobiDB-lite"/>
    </source>
</evidence>
<feature type="compositionally biased region" description="Low complexity" evidence="1">
    <location>
        <begin position="159"/>
        <end position="174"/>
    </location>
</feature>
<protein>
    <submittedName>
        <fullName evidence="2">26S proteasome non-ATPase regulatory subunit 8</fullName>
    </submittedName>
</protein>
<evidence type="ECO:0000313" key="2">
    <source>
        <dbReference type="EMBL" id="KAG8520343.1"/>
    </source>
</evidence>
<dbReference type="AlphaFoldDB" id="A0A8J6DVY8"/>
<gene>
    <name evidence="2" type="ORF">J0S82_019506</name>
</gene>
<dbReference type="EMBL" id="JAGFMF010011573">
    <property type="protein sequence ID" value="KAG8520343.1"/>
    <property type="molecule type" value="Genomic_DNA"/>
</dbReference>
<sequence length="201" mass="21603">MGGSVWPVTSRRSQLSDASYTRTSFPPAALAHLKCCYFDYKEQPPSQLTCTSSWAPISPCCCARTDDYVLPRLSRPMYPSSSQCPSSNTDRGQPQRGVLAKCNIPIESCAFCIDILPDTARDEIARYTGKACGKILTTEAAQILHFNIAEKMPVSEGRASASTATTALPASSKSQKTMSTLHETGEAGRRVSLAAEPSDTG</sequence>
<accession>A0A8J6DVY8</accession>
<keyword evidence="3" id="KW-1185">Reference proteome</keyword>
<comment type="caution">
    <text evidence="2">The sequence shown here is derived from an EMBL/GenBank/DDBJ whole genome shotgun (WGS) entry which is preliminary data.</text>
</comment>
<name>A0A8J6DVY8_GALPY</name>
<reference evidence="2" key="1">
    <citation type="journal article" date="2021" name="Evol. Appl.">
        <title>The genome of the Pyrenean desman and the effects of bottlenecks and inbreeding on the genomic landscape of an endangered species.</title>
        <authorList>
            <person name="Escoda L."/>
            <person name="Castresana J."/>
        </authorList>
    </citation>
    <scope>NUCLEOTIDE SEQUENCE</scope>
    <source>
        <strain evidence="2">IBE-C5619</strain>
    </source>
</reference>
<keyword evidence="2" id="KW-0647">Proteasome</keyword>
<organism evidence="2 3">
    <name type="scientific">Galemys pyrenaicus</name>
    <name type="common">Iberian desman</name>
    <name type="synonym">Pyrenean desman</name>
    <dbReference type="NCBI Taxonomy" id="202257"/>
    <lineage>
        <taxon>Eukaryota</taxon>
        <taxon>Metazoa</taxon>
        <taxon>Chordata</taxon>
        <taxon>Craniata</taxon>
        <taxon>Vertebrata</taxon>
        <taxon>Euteleostomi</taxon>
        <taxon>Mammalia</taxon>
        <taxon>Eutheria</taxon>
        <taxon>Laurasiatheria</taxon>
        <taxon>Eulipotyphla</taxon>
        <taxon>Talpidae</taxon>
        <taxon>Galemys</taxon>
    </lineage>
</organism>
<dbReference type="GO" id="GO:0000502">
    <property type="term" value="C:proteasome complex"/>
    <property type="evidence" value="ECO:0007669"/>
    <property type="project" value="UniProtKB-KW"/>
</dbReference>
<dbReference type="Proteomes" id="UP000700334">
    <property type="component" value="Unassembled WGS sequence"/>
</dbReference>